<dbReference type="InterPro" id="IPR050410">
    <property type="entry name" value="CCR4/nocturin_mRNA_transcr"/>
</dbReference>
<protein>
    <submittedName>
        <fullName evidence="2">Endonuclease/exonuclease/phosphatase</fullName>
    </submittedName>
</protein>
<dbReference type="InterPro" id="IPR036691">
    <property type="entry name" value="Endo/exonu/phosph_ase_sf"/>
</dbReference>
<dbReference type="PANTHER" id="PTHR12121">
    <property type="entry name" value="CARBON CATABOLITE REPRESSOR PROTEIN 4"/>
    <property type="match status" value="1"/>
</dbReference>
<dbReference type="PANTHER" id="PTHR12121:SF82">
    <property type="entry name" value="CARBON CATABOLITE REPRESSOR PROTEIN 4 HOMOLOG 3"/>
    <property type="match status" value="1"/>
</dbReference>
<dbReference type="GO" id="GO:0004519">
    <property type="term" value="F:endonuclease activity"/>
    <property type="evidence" value="ECO:0007669"/>
    <property type="project" value="UniProtKB-KW"/>
</dbReference>
<evidence type="ECO:0000313" key="3">
    <source>
        <dbReference type="Proteomes" id="UP001370490"/>
    </source>
</evidence>
<gene>
    <name evidence="2" type="ORF">RJ641_014813</name>
</gene>
<reference evidence="2 3" key="1">
    <citation type="submission" date="2023-12" db="EMBL/GenBank/DDBJ databases">
        <title>A high-quality genome assembly for Dillenia turbinata (Dilleniales).</title>
        <authorList>
            <person name="Chanderbali A."/>
        </authorList>
    </citation>
    <scope>NUCLEOTIDE SEQUENCE [LARGE SCALE GENOMIC DNA]</scope>
    <source>
        <strain evidence="2">LSX21</strain>
        <tissue evidence="2">Leaf</tissue>
    </source>
</reference>
<keyword evidence="2" id="KW-0540">Nuclease</keyword>
<dbReference type="SUPFAM" id="SSF56219">
    <property type="entry name" value="DNase I-like"/>
    <property type="match status" value="1"/>
</dbReference>
<evidence type="ECO:0000259" key="1">
    <source>
        <dbReference type="Pfam" id="PF03372"/>
    </source>
</evidence>
<dbReference type="Gene3D" id="3.60.10.10">
    <property type="entry name" value="Endonuclease/exonuclease/phosphatase"/>
    <property type="match status" value="1"/>
</dbReference>
<keyword evidence="2" id="KW-0378">Hydrolase</keyword>
<dbReference type="AlphaFoldDB" id="A0AAN8Z2X8"/>
<evidence type="ECO:0000313" key="2">
    <source>
        <dbReference type="EMBL" id="KAK6921135.1"/>
    </source>
</evidence>
<keyword evidence="3" id="KW-1185">Reference proteome</keyword>
<dbReference type="InterPro" id="IPR005135">
    <property type="entry name" value="Endo/exonuclease/phosphatase"/>
</dbReference>
<comment type="caution">
    <text evidence="2">The sequence shown here is derived from an EMBL/GenBank/DDBJ whole genome shotgun (WGS) entry which is preliminary data.</text>
</comment>
<dbReference type="Proteomes" id="UP001370490">
    <property type="component" value="Unassembled WGS sequence"/>
</dbReference>
<proteinExistence type="predicted"/>
<keyword evidence="2" id="KW-0255">Endonuclease</keyword>
<dbReference type="EMBL" id="JBAMMX010000020">
    <property type="protein sequence ID" value="KAK6921135.1"/>
    <property type="molecule type" value="Genomic_DNA"/>
</dbReference>
<dbReference type="Pfam" id="PF03372">
    <property type="entry name" value="Exo_endo_phos"/>
    <property type="match status" value="1"/>
</dbReference>
<organism evidence="2 3">
    <name type="scientific">Dillenia turbinata</name>
    <dbReference type="NCBI Taxonomy" id="194707"/>
    <lineage>
        <taxon>Eukaryota</taxon>
        <taxon>Viridiplantae</taxon>
        <taxon>Streptophyta</taxon>
        <taxon>Embryophyta</taxon>
        <taxon>Tracheophyta</taxon>
        <taxon>Spermatophyta</taxon>
        <taxon>Magnoliopsida</taxon>
        <taxon>eudicotyledons</taxon>
        <taxon>Gunneridae</taxon>
        <taxon>Pentapetalae</taxon>
        <taxon>Dilleniales</taxon>
        <taxon>Dilleniaceae</taxon>
        <taxon>Dillenia</taxon>
    </lineage>
</organism>
<name>A0AAN8Z2X8_9MAGN</name>
<sequence>MICCNTNTARIFTRSPFISITSSIPNYVEPNYNPNRSSSYTPIQRRWIESENPFPTQERFAVVSYNILGDRNAFKHRDMYPNVPYYRLKWDRRKRVIRDELVGYNADIICLQEVDKYFDLLSIMEESGYAGNYKRRSGDNVDGCAMFWKQDKFQLLEEESIEFKNLGLRDNVAQLSVFEMSKVESRRLLVVVGNIHVLYNPSRGDVKLGQKNLSYQKKKIGVQTGGLVSVGDMELCDPVYVEEQDLEFLTMEKVILFQLQQLVHSSSPFSRAFCGIV</sequence>
<dbReference type="GO" id="GO:0000175">
    <property type="term" value="F:3'-5'-RNA exonuclease activity"/>
    <property type="evidence" value="ECO:0007669"/>
    <property type="project" value="TreeGrafter"/>
</dbReference>
<feature type="domain" description="Endonuclease/exonuclease/phosphatase" evidence="1">
    <location>
        <begin position="63"/>
        <end position="176"/>
    </location>
</feature>
<accession>A0AAN8Z2X8</accession>